<dbReference type="Proteomes" id="UP000031971">
    <property type="component" value="Unassembled WGS sequence"/>
</dbReference>
<protein>
    <recommendedName>
        <fullName evidence="3">TPR/glycosyl transferase domain protein</fullName>
    </recommendedName>
</protein>
<sequence length="395" mass="42630">MRAVLVNHCHPDTPHVCATRMARFAEALAARGHQVVLLTETLEGHPADYRPEDLAAALGRHDWASPFRLAIAPRRDRLLSAFREGHLPAVLRKAVAAGYYLIRGGVFSDWRDGSRPFWPVLAKAFRPQVVWATFGNTDALAIGRGIAALAGCPWVMDVKDPWSVFIPAPIRGLLARRFGDFAALTALSPDHAEDAVPWFGTGARVVHSGIGDGLLAPMPPAGDERRLLLLGGLYGQAELEELLAGVGRWQAGRPLTLTYAGSETARFLDAAGRLVPGAVLEAPGWRTLGEIRDMAARSWATLYVRTPRALFQHKLFELIALARPMICLPPEGGDAQRLAARLGGVLLGCSSAQEVAAALETCPQGCAPDLGRLAQYGWGGQAAVLETLFQEQIER</sequence>
<dbReference type="EMBL" id="JXSL01000030">
    <property type="protein sequence ID" value="KIL97695.1"/>
    <property type="molecule type" value="Genomic_DNA"/>
</dbReference>
<dbReference type="Gene3D" id="3.40.50.2000">
    <property type="entry name" value="Glycogen Phosphorylase B"/>
    <property type="match status" value="1"/>
</dbReference>
<keyword evidence="2" id="KW-1185">Reference proteome</keyword>
<comment type="caution">
    <text evidence="1">The sequence shown here is derived from an EMBL/GenBank/DDBJ whole genome shotgun (WGS) entry which is preliminary data.</text>
</comment>
<dbReference type="RefSeq" id="WP_009871208.1">
    <property type="nucleotide sequence ID" value="NZ_JXSL01000030.1"/>
</dbReference>
<name>A0A0C2YSJ8_PARME</name>
<reference evidence="1 2" key="1">
    <citation type="submission" date="2015-01" db="EMBL/GenBank/DDBJ databases">
        <title>Genome Sequence of Magnetospirillum magnetotacticum Strain MS-1.</title>
        <authorList>
            <person name="Marinov G.K."/>
            <person name="Smalley M.D."/>
            <person name="DeSalvo G."/>
        </authorList>
    </citation>
    <scope>NUCLEOTIDE SEQUENCE [LARGE SCALE GENOMIC DNA]</scope>
    <source>
        <strain evidence="1 2">MS-1</strain>
    </source>
</reference>
<dbReference type="STRING" id="272627.CCC_00756"/>
<evidence type="ECO:0000313" key="1">
    <source>
        <dbReference type="EMBL" id="KIL97695.1"/>
    </source>
</evidence>
<gene>
    <name evidence="1" type="ORF">CCC_00756</name>
</gene>
<organism evidence="1 2">
    <name type="scientific">Paramagnetospirillum magnetotacticum MS-1</name>
    <dbReference type="NCBI Taxonomy" id="272627"/>
    <lineage>
        <taxon>Bacteria</taxon>
        <taxon>Pseudomonadati</taxon>
        <taxon>Pseudomonadota</taxon>
        <taxon>Alphaproteobacteria</taxon>
        <taxon>Rhodospirillales</taxon>
        <taxon>Magnetospirillaceae</taxon>
        <taxon>Paramagnetospirillum</taxon>
    </lineage>
</organism>
<accession>A0A0C2YSJ8</accession>
<evidence type="ECO:0000313" key="2">
    <source>
        <dbReference type="Proteomes" id="UP000031971"/>
    </source>
</evidence>
<evidence type="ECO:0008006" key="3">
    <source>
        <dbReference type="Google" id="ProtNLM"/>
    </source>
</evidence>
<dbReference type="SUPFAM" id="SSF53756">
    <property type="entry name" value="UDP-Glycosyltransferase/glycogen phosphorylase"/>
    <property type="match status" value="1"/>
</dbReference>
<proteinExistence type="predicted"/>
<dbReference type="AlphaFoldDB" id="A0A0C2YSJ8"/>
<dbReference type="OrthoDB" id="7324294at2"/>